<dbReference type="Proteomes" id="UP000230233">
    <property type="component" value="Unassembled WGS sequence"/>
</dbReference>
<keyword evidence="3" id="KW-1185">Reference proteome</keyword>
<comment type="caution">
    <text evidence="2">The sequence shown here is derived from an EMBL/GenBank/DDBJ whole genome shotgun (WGS) entry which is preliminary data.</text>
</comment>
<gene>
    <name evidence="2" type="ORF">B9Z55_027483</name>
</gene>
<dbReference type="AlphaFoldDB" id="A0A2G5SG89"/>
<keyword evidence="1" id="KW-0812">Transmembrane</keyword>
<dbReference type="EMBL" id="PDUG01000010">
    <property type="protein sequence ID" value="PIC13903.1"/>
    <property type="molecule type" value="Genomic_DNA"/>
</dbReference>
<sequence>MAFSPSALSAILFQILGILGSLNSLVVDPNWRSLFGVCAFLFLCAFIFTVTVDYYYSNDSHAWMLPPLSRPYSVLYHTKCQHKKSRFQESFWSYVLLVVPVFVPHAATGYLDNCQTPAFTVALIIQLIVMAITIRNIIKLY</sequence>
<keyword evidence="1" id="KW-0472">Membrane</keyword>
<evidence type="ECO:0000313" key="2">
    <source>
        <dbReference type="EMBL" id="PIC13903.1"/>
    </source>
</evidence>
<accession>A0A2G5SG89</accession>
<evidence type="ECO:0000313" key="3">
    <source>
        <dbReference type="Proteomes" id="UP000230233"/>
    </source>
</evidence>
<protein>
    <submittedName>
        <fullName evidence="2">Uncharacterized protein</fullName>
    </submittedName>
</protein>
<proteinExistence type="predicted"/>
<keyword evidence="1" id="KW-1133">Transmembrane helix</keyword>
<evidence type="ECO:0000256" key="1">
    <source>
        <dbReference type="SAM" id="Phobius"/>
    </source>
</evidence>
<name>A0A2G5SG89_9PELO</name>
<feature type="transmembrane region" description="Helical" evidence="1">
    <location>
        <begin position="117"/>
        <end position="138"/>
    </location>
</feature>
<feature type="transmembrane region" description="Helical" evidence="1">
    <location>
        <begin position="34"/>
        <end position="56"/>
    </location>
</feature>
<reference evidence="3" key="1">
    <citation type="submission" date="2017-10" db="EMBL/GenBank/DDBJ databases">
        <title>Rapid genome shrinkage in a self-fertile nematode reveals novel sperm competition proteins.</title>
        <authorList>
            <person name="Yin D."/>
            <person name="Schwarz E.M."/>
            <person name="Thomas C.G."/>
            <person name="Felde R.L."/>
            <person name="Korf I.F."/>
            <person name="Cutter A.D."/>
            <person name="Schartner C.M."/>
            <person name="Ralston E.J."/>
            <person name="Meyer B.J."/>
            <person name="Haag E.S."/>
        </authorList>
    </citation>
    <scope>NUCLEOTIDE SEQUENCE [LARGE SCALE GENOMIC DNA]</scope>
    <source>
        <strain evidence="3">JU1422</strain>
    </source>
</reference>
<organism evidence="2 3">
    <name type="scientific">Caenorhabditis nigoni</name>
    <dbReference type="NCBI Taxonomy" id="1611254"/>
    <lineage>
        <taxon>Eukaryota</taxon>
        <taxon>Metazoa</taxon>
        <taxon>Ecdysozoa</taxon>
        <taxon>Nematoda</taxon>
        <taxon>Chromadorea</taxon>
        <taxon>Rhabditida</taxon>
        <taxon>Rhabditina</taxon>
        <taxon>Rhabditomorpha</taxon>
        <taxon>Rhabditoidea</taxon>
        <taxon>Rhabditidae</taxon>
        <taxon>Peloderinae</taxon>
        <taxon>Caenorhabditis</taxon>
    </lineage>
</organism>